<dbReference type="Proteomes" id="UP000251692">
    <property type="component" value="Unassembled WGS sequence"/>
</dbReference>
<name>A0A364RC66_9BACT</name>
<dbReference type="Pfam" id="PF02625">
    <property type="entry name" value="XdhC_CoxI"/>
    <property type="match status" value="2"/>
</dbReference>
<dbReference type="InterPro" id="IPR003777">
    <property type="entry name" value="XdhC_CoxI"/>
</dbReference>
<accession>A0A364RC66</accession>
<keyword evidence="4" id="KW-1185">Reference proteome</keyword>
<evidence type="ECO:0000313" key="4">
    <source>
        <dbReference type="Proteomes" id="UP000251692"/>
    </source>
</evidence>
<dbReference type="EMBL" id="QMDV01000004">
    <property type="protein sequence ID" value="RAU81857.1"/>
    <property type="molecule type" value="Genomic_DNA"/>
</dbReference>
<evidence type="ECO:0000313" key="3">
    <source>
        <dbReference type="EMBL" id="RAU81857.1"/>
    </source>
</evidence>
<evidence type="ECO:0000259" key="1">
    <source>
        <dbReference type="Pfam" id="PF02625"/>
    </source>
</evidence>
<dbReference type="InterPro" id="IPR052698">
    <property type="entry name" value="MoCofactor_Util/Proc"/>
</dbReference>
<dbReference type="PANTHER" id="PTHR30388">
    <property type="entry name" value="ALDEHYDE OXIDOREDUCTASE MOLYBDENUM COFACTOR ASSEMBLY PROTEIN"/>
    <property type="match status" value="1"/>
</dbReference>
<reference evidence="3 4" key="1">
    <citation type="submission" date="2018-06" db="EMBL/GenBank/DDBJ databases">
        <authorList>
            <person name="Liu Z.-W."/>
        </authorList>
    </citation>
    <scope>NUCLEOTIDE SEQUENCE [LARGE SCALE GENOMIC DNA]</scope>
    <source>
        <strain evidence="3 4">2b14</strain>
    </source>
</reference>
<reference evidence="3 4" key="2">
    <citation type="submission" date="2018-07" db="EMBL/GenBank/DDBJ databases">
        <title>Pontibacter sp. 2b14 genomic sequence and assembly.</title>
        <authorList>
            <person name="Du Z.-J."/>
        </authorList>
    </citation>
    <scope>NUCLEOTIDE SEQUENCE [LARGE SCALE GENOMIC DNA]</scope>
    <source>
        <strain evidence="3 4">2b14</strain>
    </source>
</reference>
<feature type="domain" description="XdhC- CoxI" evidence="1">
    <location>
        <begin position="16"/>
        <end position="81"/>
    </location>
</feature>
<dbReference type="Gene3D" id="3.40.50.720">
    <property type="entry name" value="NAD(P)-binding Rossmann-like Domain"/>
    <property type="match status" value="1"/>
</dbReference>
<organism evidence="3 4">
    <name type="scientific">Pontibacter arcticus</name>
    <dbReference type="NCBI Taxonomy" id="2080288"/>
    <lineage>
        <taxon>Bacteria</taxon>
        <taxon>Pseudomonadati</taxon>
        <taxon>Bacteroidota</taxon>
        <taxon>Cytophagia</taxon>
        <taxon>Cytophagales</taxon>
        <taxon>Hymenobacteraceae</taxon>
        <taxon>Pontibacter</taxon>
    </lineage>
</organism>
<comment type="caution">
    <text evidence="3">The sequence shown here is derived from an EMBL/GenBank/DDBJ whole genome shotgun (WGS) entry which is preliminary data.</text>
</comment>
<dbReference type="OrthoDB" id="9773039at2"/>
<dbReference type="PANTHER" id="PTHR30388:SF6">
    <property type="entry name" value="XANTHINE DEHYDROGENASE SUBUNIT A-RELATED"/>
    <property type="match status" value="1"/>
</dbReference>
<proteinExistence type="predicted"/>
<feature type="domain" description="XdhC Rossmann" evidence="2">
    <location>
        <begin position="208"/>
        <end position="352"/>
    </location>
</feature>
<sequence>MKEIQDIVIAFEQARMQHKKAALATVVHVEGSSYRRPGARMLVTEDGQLTGAISGGCLEGDALRKARRVMLEQKAMLITYDTTDDDDAKLGVGLGCNGIIKILIEPINPKDPDNPISYFRSFLSSRQKAVLVTLFSLESRTAEQPGTCLFIPENGSMAGQCKDKTIQEALLAEAQLVLETGSSVTKTYISADTSLTGFVEILKPAVSLVVVGAGNDAIPLTQLAAILGWQVTVVDGRANYATVVRFPAAQRVLVAKPEQVLNQVQTDDQTIFVLMTHNYIYDLAMLRQLLPLQLPYIGSLGPKKKLDRMLTELQEEGMVITEAQISHVYGPTGLDIGAETPEEIALSIISEIKSVLAHKKGASLKYKQDVIHPRDEAAIGVEFLGEKLPQSINEVADLSIKGSFTCGI</sequence>
<dbReference type="InterPro" id="IPR027051">
    <property type="entry name" value="XdhC_Rossmann_dom"/>
</dbReference>
<gene>
    <name evidence="3" type="ORF">DP923_14290</name>
</gene>
<evidence type="ECO:0000259" key="2">
    <source>
        <dbReference type="Pfam" id="PF13478"/>
    </source>
</evidence>
<dbReference type="AlphaFoldDB" id="A0A364RC66"/>
<feature type="domain" description="XdhC- CoxI" evidence="1">
    <location>
        <begin position="124"/>
        <end position="188"/>
    </location>
</feature>
<protein>
    <submittedName>
        <fullName evidence="3">XdhC/CoxI family protein</fullName>
    </submittedName>
</protein>
<dbReference type="Pfam" id="PF13478">
    <property type="entry name" value="XdhC_C"/>
    <property type="match status" value="1"/>
</dbReference>
<dbReference type="RefSeq" id="WP_112306535.1">
    <property type="nucleotide sequence ID" value="NZ_QMDV01000004.1"/>
</dbReference>